<dbReference type="PANTHER" id="PTHR30136">
    <property type="entry name" value="HELIX-TURN-HELIX TRANSCRIPTIONAL REGULATOR, ICLR FAMILY"/>
    <property type="match status" value="1"/>
</dbReference>
<dbReference type="InterPro" id="IPR014757">
    <property type="entry name" value="Tscrpt_reg_IclR_C"/>
</dbReference>
<dbReference type="PROSITE" id="PS51078">
    <property type="entry name" value="ICLR_ED"/>
    <property type="match status" value="1"/>
</dbReference>
<dbReference type="InterPro" id="IPR005471">
    <property type="entry name" value="Tscrpt_reg_IclR_N"/>
</dbReference>
<comment type="caution">
    <text evidence="6">The sequence shown here is derived from an EMBL/GenBank/DDBJ whole genome shotgun (WGS) entry which is preliminary data.</text>
</comment>
<accession>A0ABP4PDL6</accession>
<dbReference type="SUPFAM" id="SSF55781">
    <property type="entry name" value="GAF domain-like"/>
    <property type="match status" value="1"/>
</dbReference>
<dbReference type="InterPro" id="IPR029016">
    <property type="entry name" value="GAF-like_dom_sf"/>
</dbReference>
<organism evidence="6 7">
    <name type="scientific">Dactylosporangium maewongense</name>
    <dbReference type="NCBI Taxonomy" id="634393"/>
    <lineage>
        <taxon>Bacteria</taxon>
        <taxon>Bacillati</taxon>
        <taxon>Actinomycetota</taxon>
        <taxon>Actinomycetes</taxon>
        <taxon>Micromonosporales</taxon>
        <taxon>Micromonosporaceae</taxon>
        <taxon>Dactylosporangium</taxon>
    </lineage>
</organism>
<dbReference type="InterPro" id="IPR050707">
    <property type="entry name" value="HTH_MetabolicPath_Reg"/>
</dbReference>
<dbReference type="Gene3D" id="1.10.10.10">
    <property type="entry name" value="Winged helix-like DNA-binding domain superfamily/Winged helix DNA-binding domain"/>
    <property type="match status" value="1"/>
</dbReference>
<gene>
    <name evidence="6" type="ORF">GCM10009827_117310</name>
</gene>
<keyword evidence="3" id="KW-0804">Transcription</keyword>
<dbReference type="Proteomes" id="UP001501470">
    <property type="component" value="Unassembled WGS sequence"/>
</dbReference>
<reference evidence="7" key="1">
    <citation type="journal article" date="2019" name="Int. J. Syst. Evol. Microbiol.">
        <title>The Global Catalogue of Microorganisms (GCM) 10K type strain sequencing project: providing services to taxonomists for standard genome sequencing and annotation.</title>
        <authorList>
            <consortium name="The Broad Institute Genomics Platform"/>
            <consortium name="The Broad Institute Genome Sequencing Center for Infectious Disease"/>
            <person name="Wu L."/>
            <person name="Ma J."/>
        </authorList>
    </citation>
    <scope>NUCLEOTIDE SEQUENCE [LARGE SCALE GENOMIC DNA]</scope>
    <source>
        <strain evidence="7">JCM 15933</strain>
    </source>
</reference>
<evidence type="ECO:0000313" key="7">
    <source>
        <dbReference type="Proteomes" id="UP001501470"/>
    </source>
</evidence>
<evidence type="ECO:0000259" key="5">
    <source>
        <dbReference type="PROSITE" id="PS51078"/>
    </source>
</evidence>
<keyword evidence="7" id="KW-1185">Reference proteome</keyword>
<evidence type="ECO:0000259" key="4">
    <source>
        <dbReference type="PROSITE" id="PS51077"/>
    </source>
</evidence>
<evidence type="ECO:0000256" key="3">
    <source>
        <dbReference type="ARBA" id="ARBA00023163"/>
    </source>
</evidence>
<dbReference type="PANTHER" id="PTHR30136:SF2">
    <property type="entry name" value="TRANSCRIPTIONAL REGULATOR ICLR"/>
    <property type="match status" value="1"/>
</dbReference>
<name>A0ABP4PDL6_9ACTN</name>
<dbReference type="InterPro" id="IPR036390">
    <property type="entry name" value="WH_DNA-bd_sf"/>
</dbReference>
<sequence>MPRVVPAVIRALDILELFLDQPRLSAREIAERLGLPRTTVHELLVTLVARSYLISVPGQPVQFRLGMPLFQLGAAFAGQLDLVREAQDVAQDVAAACDEAVHVAVLSGADVIYLVKVDSTHPVRMVSAVGRRLPAHCTAVGKMLLSSLDPSDLDALLPPGGLSAMTPDSITDPDRFRAELDRIRAEGVAVDDGESDSAVRCVGAPVRDHTGKTVAAMSVSAPIIRWTPTAHAEWTRLVCEGAVALSTRLGYRAPR</sequence>
<evidence type="ECO:0000256" key="1">
    <source>
        <dbReference type="ARBA" id="ARBA00023015"/>
    </source>
</evidence>
<keyword evidence="1" id="KW-0805">Transcription regulation</keyword>
<dbReference type="RefSeq" id="WP_344515474.1">
    <property type="nucleotide sequence ID" value="NZ_BAAAQD010000057.1"/>
</dbReference>
<protein>
    <submittedName>
        <fullName evidence="6">IclR family transcriptional regulator</fullName>
    </submittedName>
</protein>
<evidence type="ECO:0000256" key="2">
    <source>
        <dbReference type="ARBA" id="ARBA00023125"/>
    </source>
</evidence>
<dbReference type="SMART" id="SM00346">
    <property type="entry name" value="HTH_ICLR"/>
    <property type="match status" value="1"/>
</dbReference>
<dbReference type="InterPro" id="IPR036388">
    <property type="entry name" value="WH-like_DNA-bd_sf"/>
</dbReference>
<dbReference type="EMBL" id="BAAAQD010000057">
    <property type="protein sequence ID" value="GAA1575994.1"/>
    <property type="molecule type" value="Genomic_DNA"/>
</dbReference>
<dbReference type="SUPFAM" id="SSF46785">
    <property type="entry name" value="Winged helix' DNA-binding domain"/>
    <property type="match status" value="1"/>
</dbReference>
<dbReference type="Pfam" id="PF09339">
    <property type="entry name" value="HTH_IclR"/>
    <property type="match status" value="1"/>
</dbReference>
<dbReference type="Pfam" id="PF01614">
    <property type="entry name" value="IclR_C"/>
    <property type="match status" value="1"/>
</dbReference>
<dbReference type="PROSITE" id="PS51077">
    <property type="entry name" value="HTH_ICLR"/>
    <property type="match status" value="1"/>
</dbReference>
<feature type="domain" description="IclR-ED" evidence="5">
    <location>
        <begin position="68"/>
        <end position="251"/>
    </location>
</feature>
<feature type="domain" description="HTH iclR-type" evidence="4">
    <location>
        <begin position="5"/>
        <end position="67"/>
    </location>
</feature>
<keyword evidence="2" id="KW-0238">DNA-binding</keyword>
<evidence type="ECO:0000313" key="6">
    <source>
        <dbReference type="EMBL" id="GAA1575994.1"/>
    </source>
</evidence>
<dbReference type="Gene3D" id="3.30.450.40">
    <property type="match status" value="1"/>
</dbReference>
<proteinExistence type="predicted"/>